<dbReference type="GO" id="GO:0005737">
    <property type="term" value="C:cytoplasm"/>
    <property type="evidence" value="ECO:0007669"/>
    <property type="project" value="TreeGrafter"/>
</dbReference>
<evidence type="ECO:0000256" key="7">
    <source>
        <dbReference type="ARBA" id="ARBA00022857"/>
    </source>
</evidence>
<comment type="pathway">
    <text evidence="2 11">Cofactor biosynthesis; (R)-pantothenate biosynthesis; (R)-pantoate from 3-methyl-2-oxobutanoate: step 2/2.</text>
</comment>
<dbReference type="Pfam" id="PF02558">
    <property type="entry name" value="ApbA"/>
    <property type="match status" value="1"/>
</dbReference>
<dbReference type="GO" id="GO:0008677">
    <property type="term" value="F:2-dehydropantoate 2-reductase activity"/>
    <property type="evidence" value="ECO:0007669"/>
    <property type="project" value="UniProtKB-EC"/>
</dbReference>
<comment type="similarity">
    <text evidence="3 11">Belongs to the ketopantoate reductase family.</text>
</comment>
<keyword evidence="7 11" id="KW-0521">NADP</keyword>
<dbReference type="InterPro" id="IPR036291">
    <property type="entry name" value="NAD(P)-bd_dom_sf"/>
</dbReference>
<evidence type="ECO:0000256" key="2">
    <source>
        <dbReference type="ARBA" id="ARBA00004994"/>
    </source>
</evidence>
<name>C7RF97_ANAPD</name>
<dbReference type="Gene3D" id="1.10.1040.10">
    <property type="entry name" value="N-(1-d-carboxylethyl)-l-norvaline Dehydrogenase, domain 2"/>
    <property type="match status" value="1"/>
</dbReference>
<dbReference type="Pfam" id="PF08546">
    <property type="entry name" value="ApbA_C"/>
    <property type="match status" value="1"/>
</dbReference>
<evidence type="ECO:0000313" key="14">
    <source>
        <dbReference type="EMBL" id="ACV28158.1"/>
    </source>
</evidence>
<dbReference type="NCBIfam" id="TIGR00745">
    <property type="entry name" value="apbA_panE"/>
    <property type="match status" value="1"/>
</dbReference>
<keyword evidence="15" id="KW-1185">Reference proteome</keyword>
<evidence type="ECO:0000259" key="12">
    <source>
        <dbReference type="Pfam" id="PF02558"/>
    </source>
</evidence>
<dbReference type="InterPro" id="IPR013332">
    <property type="entry name" value="KPR_N"/>
</dbReference>
<dbReference type="Proteomes" id="UP000002294">
    <property type="component" value="Chromosome"/>
</dbReference>
<evidence type="ECO:0000256" key="3">
    <source>
        <dbReference type="ARBA" id="ARBA00007870"/>
    </source>
</evidence>
<proteinExistence type="inferred from homology"/>
<dbReference type="InterPro" id="IPR008927">
    <property type="entry name" value="6-PGluconate_DH-like_C_sf"/>
</dbReference>
<dbReference type="InterPro" id="IPR050838">
    <property type="entry name" value="Ketopantoate_reductase"/>
</dbReference>
<evidence type="ECO:0000313" key="15">
    <source>
        <dbReference type="Proteomes" id="UP000002294"/>
    </source>
</evidence>
<keyword evidence="6 11" id="KW-0566">Pantothenate biosynthesis</keyword>
<dbReference type="EC" id="1.1.1.169" evidence="4 11"/>
<accession>C7RF97</accession>
<evidence type="ECO:0000256" key="11">
    <source>
        <dbReference type="RuleBase" id="RU362068"/>
    </source>
</evidence>
<dbReference type="HOGENOM" id="CLU_031468_0_0_9"/>
<evidence type="ECO:0000256" key="5">
    <source>
        <dbReference type="ARBA" id="ARBA00019465"/>
    </source>
</evidence>
<organism evidence="14 15">
    <name type="scientific">Anaerococcus prevotii (strain ATCC 9321 / DSM 20548 / JCM 6508 / NCTC 11806 / PC1)</name>
    <name type="common">Peptostreptococcus prevotii</name>
    <name type="synonym">Peptococcus prevotii</name>
    <dbReference type="NCBI Taxonomy" id="525919"/>
    <lineage>
        <taxon>Bacteria</taxon>
        <taxon>Bacillati</taxon>
        <taxon>Bacillota</taxon>
        <taxon>Tissierellia</taxon>
        <taxon>Tissierellales</taxon>
        <taxon>Peptoniphilaceae</taxon>
        <taxon>Anaerococcus</taxon>
    </lineage>
</organism>
<evidence type="ECO:0000256" key="6">
    <source>
        <dbReference type="ARBA" id="ARBA00022655"/>
    </source>
</evidence>
<dbReference type="OrthoDB" id="9800163at2"/>
<dbReference type="GO" id="GO:0015940">
    <property type="term" value="P:pantothenate biosynthetic process"/>
    <property type="evidence" value="ECO:0007669"/>
    <property type="project" value="UniProtKB-UniPathway"/>
</dbReference>
<evidence type="ECO:0000256" key="9">
    <source>
        <dbReference type="ARBA" id="ARBA00032024"/>
    </source>
</evidence>
<evidence type="ECO:0000259" key="13">
    <source>
        <dbReference type="Pfam" id="PF08546"/>
    </source>
</evidence>
<dbReference type="InterPro" id="IPR003710">
    <property type="entry name" value="ApbA"/>
</dbReference>
<evidence type="ECO:0000256" key="1">
    <source>
        <dbReference type="ARBA" id="ARBA00002919"/>
    </source>
</evidence>
<sequence>MLVYIAGSGAMGSTIGYHIEKNTDSRVILLDYWQDHIDKINENGLMVSGKVEDKIKIKAMRPEEAEEEADLIVVMTKSMALEAMMEAIKGIIGEKTQILCLLNGMGHEKILEKFVDKNQINMGVTIWAAGLTGPGQIEITGKGTIDVQNIGDDEENGRKIARLLDKAGLGAKYDNDVMFAIWRKVMVNGTMNSMTSLMECTIGEFFDSSRSKDIISELVKEFTEVGRAEGIDLDKKEMLEYIYKTAEEAKDHHPSMYQDLIERNRKTEIDFINGAVVEKGKAHNIATPYNKIVTQLIHAKEDIRGAK</sequence>
<gene>
    <name evidence="14" type="ordered locus">Apre_0105</name>
</gene>
<evidence type="ECO:0000256" key="4">
    <source>
        <dbReference type="ARBA" id="ARBA00013014"/>
    </source>
</evidence>
<dbReference type="STRING" id="525919.Apre_0105"/>
<reference evidence="14 15" key="1">
    <citation type="journal article" date="2009" name="Stand. Genomic Sci.">
        <title>Complete genome sequence of Anaerococcus prevotii type strain (PC1).</title>
        <authorList>
            <person name="Labutti K."/>
            <person name="Pukall R."/>
            <person name="Steenblock K."/>
            <person name="Glavina Del Rio T."/>
            <person name="Tice H."/>
            <person name="Copeland A."/>
            <person name="Cheng J.F."/>
            <person name="Lucas S."/>
            <person name="Chen F."/>
            <person name="Nolan M."/>
            <person name="Bruce D."/>
            <person name="Goodwin L."/>
            <person name="Pitluck S."/>
            <person name="Ivanova N."/>
            <person name="Mavromatis K."/>
            <person name="Ovchinnikova G."/>
            <person name="Pati A."/>
            <person name="Chen A."/>
            <person name="Palaniappan K."/>
            <person name="Land M."/>
            <person name="Hauser L."/>
            <person name="Chang Y.J."/>
            <person name="Jeffries C.D."/>
            <person name="Chain P."/>
            <person name="Saunders E."/>
            <person name="Brettin T."/>
            <person name="Detter J.C."/>
            <person name="Han C."/>
            <person name="Goker M."/>
            <person name="Bristow J."/>
            <person name="Eisen J.A."/>
            <person name="Markowitz V."/>
            <person name="Hugenholtz P."/>
            <person name="Kyrpides N.C."/>
            <person name="Klenk H.P."/>
            <person name="Lapidus A."/>
        </authorList>
    </citation>
    <scope>NUCLEOTIDE SEQUENCE [LARGE SCALE GENOMIC DNA]</scope>
    <source>
        <strain evidence="15">ATCC 9321 / DSM 20548 / JCM 6508 / NCTC 11806 / PC1</strain>
    </source>
</reference>
<comment type="catalytic activity">
    <reaction evidence="10 11">
        <text>(R)-pantoate + NADP(+) = 2-dehydropantoate + NADPH + H(+)</text>
        <dbReference type="Rhea" id="RHEA:16233"/>
        <dbReference type="ChEBI" id="CHEBI:11561"/>
        <dbReference type="ChEBI" id="CHEBI:15378"/>
        <dbReference type="ChEBI" id="CHEBI:15980"/>
        <dbReference type="ChEBI" id="CHEBI:57783"/>
        <dbReference type="ChEBI" id="CHEBI:58349"/>
        <dbReference type="EC" id="1.1.1.169"/>
    </reaction>
</comment>
<dbReference type="PANTHER" id="PTHR43765:SF2">
    <property type="entry name" value="2-DEHYDROPANTOATE 2-REDUCTASE"/>
    <property type="match status" value="1"/>
</dbReference>
<dbReference type="InterPro" id="IPR013752">
    <property type="entry name" value="KPA_reductase"/>
</dbReference>
<dbReference type="eggNOG" id="COG1893">
    <property type="taxonomic scope" value="Bacteria"/>
</dbReference>
<evidence type="ECO:0000256" key="8">
    <source>
        <dbReference type="ARBA" id="ARBA00023002"/>
    </source>
</evidence>
<dbReference type="AlphaFoldDB" id="C7RF97"/>
<feature type="domain" description="Ketopantoate reductase N-terminal" evidence="12">
    <location>
        <begin position="3"/>
        <end position="149"/>
    </location>
</feature>
<dbReference type="RefSeq" id="WP_012803577.1">
    <property type="nucleotide sequence ID" value="NC_013171.1"/>
</dbReference>
<dbReference type="UniPathway" id="UPA00028">
    <property type="reaction ID" value="UER00004"/>
</dbReference>
<comment type="function">
    <text evidence="1 11">Catalyzes the NADPH-dependent reduction of ketopantoate into pantoic acid.</text>
</comment>
<dbReference type="NCBIfam" id="NF005088">
    <property type="entry name" value="PRK06522.1-2"/>
    <property type="match status" value="1"/>
</dbReference>
<dbReference type="SUPFAM" id="SSF51735">
    <property type="entry name" value="NAD(P)-binding Rossmann-fold domains"/>
    <property type="match status" value="1"/>
</dbReference>
<keyword evidence="8 11" id="KW-0560">Oxidoreductase</keyword>
<dbReference type="SUPFAM" id="SSF48179">
    <property type="entry name" value="6-phosphogluconate dehydrogenase C-terminal domain-like"/>
    <property type="match status" value="1"/>
</dbReference>
<protein>
    <recommendedName>
        <fullName evidence="5 11">2-dehydropantoate 2-reductase</fullName>
        <ecNumber evidence="4 11">1.1.1.169</ecNumber>
    </recommendedName>
    <alternativeName>
        <fullName evidence="9 11">Ketopantoate reductase</fullName>
    </alternativeName>
</protein>
<dbReference type="Gene3D" id="3.40.50.720">
    <property type="entry name" value="NAD(P)-binding Rossmann-like Domain"/>
    <property type="match status" value="1"/>
</dbReference>
<dbReference type="KEGG" id="apr:Apre_0105"/>
<dbReference type="GO" id="GO:0050661">
    <property type="term" value="F:NADP binding"/>
    <property type="evidence" value="ECO:0007669"/>
    <property type="project" value="TreeGrafter"/>
</dbReference>
<dbReference type="EMBL" id="CP001708">
    <property type="protein sequence ID" value="ACV28158.1"/>
    <property type="molecule type" value="Genomic_DNA"/>
</dbReference>
<evidence type="ECO:0000256" key="10">
    <source>
        <dbReference type="ARBA" id="ARBA00048793"/>
    </source>
</evidence>
<dbReference type="PANTHER" id="PTHR43765">
    <property type="entry name" value="2-DEHYDROPANTOATE 2-REDUCTASE-RELATED"/>
    <property type="match status" value="1"/>
</dbReference>
<dbReference type="FunFam" id="1.10.1040.10:FF:000017">
    <property type="entry name" value="2-dehydropantoate 2-reductase"/>
    <property type="match status" value="1"/>
</dbReference>
<dbReference type="InterPro" id="IPR013328">
    <property type="entry name" value="6PGD_dom2"/>
</dbReference>
<feature type="domain" description="Ketopantoate reductase C-terminal" evidence="13">
    <location>
        <begin position="176"/>
        <end position="301"/>
    </location>
</feature>